<dbReference type="EMBL" id="MLJW01007969">
    <property type="protein sequence ID" value="OIQ64623.1"/>
    <property type="molecule type" value="Genomic_DNA"/>
</dbReference>
<sequence length="40" mass="4207">MGVLKVEAIPAPAPAATRAIRWPAGIDTICPKVEPRAEPI</sequence>
<gene>
    <name evidence="1" type="ORF">GALL_538240</name>
</gene>
<organism evidence="1">
    <name type="scientific">mine drainage metagenome</name>
    <dbReference type="NCBI Taxonomy" id="410659"/>
    <lineage>
        <taxon>unclassified sequences</taxon>
        <taxon>metagenomes</taxon>
        <taxon>ecological metagenomes</taxon>
    </lineage>
</organism>
<reference evidence="1" key="1">
    <citation type="submission" date="2016-10" db="EMBL/GenBank/DDBJ databases">
        <title>Sequence of Gallionella enrichment culture.</title>
        <authorList>
            <person name="Poehlein A."/>
            <person name="Muehling M."/>
            <person name="Daniel R."/>
        </authorList>
    </citation>
    <scope>NUCLEOTIDE SEQUENCE</scope>
</reference>
<protein>
    <submittedName>
        <fullName evidence="1">Uncharacterized protein</fullName>
    </submittedName>
</protein>
<dbReference type="AlphaFoldDB" id="A0A1J5P9Y1"/>
<accession>A0A1J5P9Y1</accession>
<proteinExistence type="predicted"/>
<comment type="caution">
    <text evidence="1">The sequence shown here is derived from an EMBL/GenBank/DDBJ whole genome shotgun (WGS) entry which is preliminary data.</text>
</comment>
<name>A0A1J5P9Y1_9ZZZZ</name>
<evidence type="ECO:0000313" key="1">
    <source>
        <dbReference type="EMBL" id="OIQ64623.1"/>
    </source>
</evidence>